<accession>A0ABQ7TTA9</accession>
<organism evidence="1 2">
    <name type="scientific">Solanum tuberosum</name>
    <name type="common">Potato</name>
    <dbReference type="NCBI Taxonomy" id="4113"/>
    <lineage>
        <taxon>Eukaryota</taxon>
        <taxon>Viridiplantae</taxon>
        <taxon>Streptophyta</taxon>
        <taxon>Embryophyta</taxon>
        <taxon>Tracheophyta</taxon>
        <taxon>Spermatophyta</taxon>
        <taxon>Magnoliopsida</taxon>
        <taxon>eudicotyledons</taxon>
        <taxon>Gunneridae</taxon>
        <taxon>Pentapetalae</taxon>
        <taxon>asterids</taxon>
        <taxon>lamiids</taxon>
        <taxon>Solanales</taxon>
        <taxon>Solanaceae</taxon>
        <taxon>Solanoideae</taxon>
        <taxon>Solaneae</taxon>
        <taxon>Solanum</taxon>
    </lineage>
</organism>
<evidence type="ECO:0000313" key="1">
    <source>
        <dbReference type="EMBL" id="KAH0737785.1"/>
    </source>
</evidence>
<evidence type="ECO:0000313" key="2">
    <source>
        <dbReference type="Proteomes" id="UP000826656"/>
    </source>
</evidence>
<comment type="caution">
    <text evidence="1">The sequence shown here is derived from an EMBL/GenBank/DDBJ whole genome shotgun (WGS) entry which is preliminary data.</text>
</comment>
<evidence type="ECO:0008006" key="3">
    <source>
        <dbReference type="Google" id="ProtNLM"/>
    </source>
</evidence>
<reference evidence="1 2" key="1">
    <citation type="journal article" date="2021" name="bioRxiv">
        <title>Chromosome-scale and haplotype-resolved genome assembly of a tetraploid potato cultivar.</title>
        <authorList>
            <person name="Sun H."/>
            <person name="Jiao W.-B."/>
            <person name="Krause K."/>
            <person name="Campoy J.A."/>
            <person name="Goel M."/>
            <person name="Folz-Donahue K."/>
            <person name="Kukat C."/>
            <person name="Huettel B."/>
            <person name="Schneeberger K."/>
        </authorList>
    </citation>
    <scope>NUCLEOTIDE SEQUENCE [LARGE SCALE GENOMIC DNA]</scope>
    <source>
        <strain evidence="1">SolTubOtavaFocal</strain>
        <tissue evidence="1">Leaves</tissue>
    </source>
</reference>
<dbReference type="EMBL" id="JAIVGD010000028">
    <property type="protein sequence ID" value="KAH0737785.1"/>
    <property type="molecule type" value="Genomic_DNA"/>
</dbReference>
<dbReference type="Proteomes" id="UP000826656">
    <property type="component" value="Unassembled WGS sequence"/>
</dbReference>
<protein>
    <recommendedName>
        <fullName evidence="3">DUF4219 domain-containing protein</fullName>
    </recommendedName>
</protein>
<sequence length="62" mass="7290">MENFLHSKEFWSIIETGFNQPDHGVGITECQQKVLDEQRLKDLKAKNYLFQAIDRPILETIL</sequence>
<name>A0ABQ7TTA9_SOLTU</name>
<keyword evidence="2" id="KW-1185">Reference proteome</keyword>
<proteinExistence type="predicted"/>
<gene>
    <name evidence="1" type="ORF">KY290_036490</name>
</gene>